<organism evidence="1 2">
    <name type="scientific">Selenomonas ruminantium</name>
    <dbReference type="NCBI Taxonomy" id="971"/>
    <lineage>
        <taxon>Bacteria</taxon>
        <taxon>Bacillati</taxon>
        <taxon>Bacillota</taxon>
        <taxon>Negativicutes</taxon>
        <taxon>Selenomonadales</taxon>
        <taxon>Selenomonadaceae</taxon>
        <taxon>Selenomonas</taxon>
    </lineage>
</organism>
<dbReference type="EMBL" id="FOQK01000020">
    <property type="protein sequence ID" value="SFI18788.1"/>
    <property type="molecule type" value="Genomic_DNA"/>
</dbReference>
<name>A0A1I3G5M1_SELRU</name>
<evidence type="ECO:0000313" key="1">
    <source>
        <dbReference type="EMBL" id="SFI18788.1"/>
    </source>
</evidence>
<sequence>MHNMEQIEQIECVKKITNAWEPKLCRAPVNGEIPVTMEVYHEGAKEPERQKISLEQAFDYISSMAAVMDIKAMLRDLDHITIRSAVDDRLIYRVTARYGYAEEEFVPSVI</sequence>
<dbReference type="Proteomes" id="UP000183639">
    <property type="component" value="Unassembled WGS sequence"/>
</dbReference>
<dbReference type="AlphaFoldDB" id="A0A1I3G5M1"/>
<proteinExistence type="predicted"/>
<evidence type="ECO:0000313" key="2">
    <source>
        <dbReference type="Proteomes" id="UP000183639"/>
    </source>
</evidence>
<protein>
    <submittedName>
        <fullName evidence="1">Uncharacterized protein</fullName>
    </submittedName>
</protein>
<accession>A0A1I3G5M1</accession>
<reference evidence="1 2" key="1">
    <citation type="submission" date="2016-10" db="EMBL/GenBank/DDBJ databases">
        <authorList>
            <person name="de Groot N.N."/>
        </authorList>
    </citation>
    <scope>NUCLEOTIDE SEQUENCE [LARGE SCALE GENOMIC DNA]</scope>
    <source>
        <strain evidence="1 2">Z108</strain>
    </source>
</reference>
<gene>
    <name evidence="1" type="ORF">SAMN04487861_12016</name>
</gene>